<feature type="domain" description="O-antigen ligase-related" evidence="6">
    <location>
        <begin position="268"/>
        <end position="409"/>
    </location>
</feature>
<dbReference type="Pfam" id="PF04932">
    <property type="entry name" value="Wzy_C"/>
    <property type="match status" value="1"/>
</dbReference>
<evidence type="ECO:0000313" key="7">
    <source>
        <dbReference type="EMBL" id="GAA0907432.1"/>
    </source>
</evidence>
<dbReference type="InterPro" id="IPR007016">
    <property type="entry name" value="O-antigen_ligase-rel_domated"/>
</dbReference>
<feature type="transmembrane region" description="Helical" evidence="5">
    <location>
        <begin position="303"/>
        <end position="321"/>
    </location>
</feature>
<keyword evidence="8" id="KW-1185">Reference proteome</keyword>
<dbReference type="PANTHER" id="PTHR37422:SF13">
    <property type="entry name" value="LIPOPOLYSACCHARIDE BIOSYNTHESIS PROTEIN PA4999-RELATED"/>
    <property type="match status" value="1"/>
</dbReference>
<dbReference type="EMBL" id="BAAAHP010000309">
    <property type="protein sequence ID" value="GAA0907432.1"/>
    <property type="molecule type" value="Genomic_DNA"/>
</dbReference>
<evidence type="ECO:0000256" key="4">
    <source>
        <dbReference type="ARBA" id="ARBA00023136"/>
    </source>
</evidence>
<reference evidence="8" key="1">
    <citation type="journal article" date="2019" name="Int. J. Syst. Evol. Microbiol.">
        <title>The Global Catalogue of Microorganisms (GCM) 10K type strain sequencing project: providing services to taxonomists for standard genome sequencing and annotation.</title>
        <authorList>
            <consortium name="The Broad Institute Genomics Platform"/>
            <consortium name="The Broad Institute Genome Sequencing Center for Infectious Disease"/>
            <person name="Wu L."/>
            <person name="Ma J."/>
        </authorList>
    </citation>
    <scope>NUCLEOTIDE SEQUENCE [LARGE SCALE GENOMIC DNA]</scope>
    <source>
        <strain evidence="8">JCM 11117</strain>
    </source>
</reference>
<evidence type="ECO:0000256" key="3">
    <source>
        <dbReference type="ARBA" id="ARBA00022989"/>
    </source>
</evidence>
<feature type="transmembrane region" description="Helical" evidence="5">
    <location>
        <begin position="150"/>
        <end position="170"/>
    </location>
</feature>
<dbReference type="RefSeq" id="WP_343946723.1">
    <property type="nucleotide sequence ID" value="NZ_BAAAHP010000309.1"/>
</dbReference>
<dbReference type="InterPro" id="IPR051533">
    <property type="entry name" value="WaaL-like"/>
</dbReference>
<evidence type="ECO:0000259" key="6">
    <source>
        <dbReference type="Pfam" id="PF04932"/>
    </source>
</evidence>
<keyword evidence="3 5" id="KW-1133">Transmembrane helix</keyword>
<feature type="transmembrane region" description="Helical" evidence="5">
    <location>
        <begin position="280"/>
        <end position="296"/>
    </location>
</feature>
<gene>
    <name evidence="7" type="ORF">GCM10009559_76180</name>
</gene>
<dbReference type="PANTHER" id="PTHR37422">
    <property type="entry name" value="TEICHURONIC ACID BIOSYNTHESIS PROTEIN TUAE"/>
    <property type="match status" value="1"/>
</dbReference>
<feature type="transmembrane region" description="Helical" evidence="5">
    <location>
        <begin position="394"/>
        <end position="419"/>
    </location>
</feature>
<feature type="transmembrane region" description="Helical" evidence="5">
    <location>
        <begin position="20"/>
        <end position="36"/>
    </location>
</feature>
<evidence type="ECO:0000256" key="2">
    <source>
        <dbReference type="ARBA" id="ARBA00022692"/>
    </source>
</evidence>
<feature type="transmembrane region" description="Helical" evidence="5">
    <location>
        <begin position="232"/>
        <end position="250"/>
    </location>
</feature>
<evidence type="ECO:0000256" key="1">
    <source>
        <dbReference type="ARBA" id="ARBA00004141"/>
    </source>
</evidence>
<feature type="transmembrane region" description="Helical" evidence="5">
    <location>
        <begin position="431"/>
        <end position="449"/>
    </location>
</feature>
<sequence>MAGLSSLLPDPASERADRWRLVAAVGLGLVLIAGAMREGPVEGPRGLFLVAVAGAAGVVVLLAPLVTTVLLLLASFFRLAVHVGGLPAEPMTLLFAALVAAVGVAALRGTVRLHFGPLEAVMFAYLLWNIVSAMWPHAYPAIVPNTGESIVLYRFILMGTVFPFAAYAVGRAVFRDPSRIRVLVFCVLGFAAYSGLVSILQFTGPRAMVWPRYIVDAPSWPERAVGVFDQPVVNGLVMSIGFVAAVLVAGDRSAAGWQRLCAGLVAPLCLVGVYLTHTRAVWIVFGVGVVVCALVARGQRGVFVATLVSAGAFVVADWATISSADRASGGLGSASEVYDRLNMIRTSLWAIGQEPLFGWGLGRFQQVNTHHHMQWATDVNWMRGYGYSSHENELGIAVELGLIGLALWLVVLGLLAHQVVRAFRRLRDRGVVARTIAVLAVVAPLLWAGTGFTVDLRFNDFVNLLVFLVAGAAVGLSVREPAPQPAGAPT</sequence>
<feature type="transmembrane region" description="Helical" evidence="5">
    <location>
        <begin position="182"/>
        <end position="202"/>
    </location>
</feature>
<dbReference type="Proteomes" id="UP001499967">
    <property type="component" value="Unassembled WGS sequence"/>
</dbReference>
<comment type="subcellular location">
    <subcellularLocation>
        <location evidence="1">Membrane</location>
        <topology evidence="1">Multi-pass membrane protein</topology>
    </subcellularLocation>
</comment>
<accession>A0ABP3YV03</accession>
<name>A0ABP3YV03_9PSEU</name>
<feature type="transmembrane region" description="Helical" evidence="5">
    <location>
        <begin position="93"/>
        <end position="111"/>
    </location>
</feature>
<proteinExistence type="predicted"/>
<keyword evidence="2 5" id="KW-0812">Transmembrane</keyword>
<protein>
    <recommendedName>
        <fullName evidence="6">O-antigen ligase-related domain-containing protein</fullName>
    </recommendedName>
</protein>
<comment type="caution">
    <text evidence="7">The sequence shown here is derived from an EMBL/GenBank/DDBJ whole genome shotgun (WGS) entry which is preliminary data.</text>
</comment>
<feature type="transmembrane region" description="Helical" evidence="5">
    <location>
        <begin position="257"/>
        <end position="274"/>
    </location>
</feature>
<evidence type="ECO:0000256" key="5">
    <source>
        <dbReference type="SAM" id="Phobius"/>
    </source>
</evidence>
<evidence type="ECO:0000313" key="8">
    <source>
        <dbReference type="Proteomes" id="UP001499967"/>
    </source>
</evidence>
<feature type="transmembrane region" description="Helical" evidence="5">
    <location>
        <begin position="48"/>
        <end position="73"/>
    </location>
</feature>
<feature type="transmembrane region" description="Helical" evidence="5">
    <location>
        <begin position="118"/>
        <end position="138"/>
    </location>
</feature>
<organism evidence="7 8">
    <name type="scientific">Pseudonocardia zijingensis</name>
    <dbReference type="NCBI Taxonomy" id="153376"/>
    <lineage>
        <taxon>Bacteria</taxon>
        <taxon>Bacillati</taxon>
        <taxon>Actinomycetota</taxon>
        <taxon>Actinomycetes</taxon>
        <taxon>Pseudonocardiales</taxon>
        <taxon>Pseudonocardiaceae</taxon>
        <taxon>Pseudonocardia</taxon>
    </lineage>
</organism>
<keyword evidence="4 5" id="KW-0472">Membrane</keyword>
<feature type="transmembrane region" description="Helical" evidence="5">
    <location>
        <begin position="461"/>
        <end position="478"/>
    </location>
</feature>